<organism evidence="2 3">
    <name type="scientific">Flammeovirga agarivorans</name>
    <dbReference type="NCBI Taxonomy" id="2726742"/>
    <lineage>
        <taxon>Bacteria</taxon>
        <taxon>Pseudomonadati</taxon>
        <taxon>Bacteroidota</taxon>
        <taxon>Cytophagia</taxon>
        <taxon>Cytophagales</taxon>
        <taxon>Flammeovirgaceae</taxon>
        <taxon>Flammeovirga</taxon>
    </lineage>
</organism>
<gene>
    <name evidence="2" type="ORF">HGP29_11350</name>
</gene>
<feature type="chain" id="PRO_5030831327" description="Outer membrane protein beta-barrel domain-containing protein" evidence="1">
    <location>
        <begin position="27"/>
        <end position="331"/>
    </location>
</feature>
<dbReference type="Proteomes" id="UP000585050">
    <property type="component" value="Unassembled WGS sequence"/>
</dbReference>
<name>A0A7X8SKJ2_9BACT</name>
<evidence type="ECO:0000313" key="2">
    <source>
        <dbReference type="EMBL" id="NLR91808.1"/>
    </source>
</evidence>
<feature type="signal peptide" evidence="1">
    <location>
        <begin position="1"/>
        <end position="26"/>
    </location>
</feature>
<evidence type="ECO:0000313" key="3">
    <source>
        <dbReference type="Proteomes" id="UP000585050"/>
    </source>
</evidence>
<accession>A0A7X8SKJ2</accession>
<dbReference type="RefSeq" id="WP_168882521.1">
    <property type="nucleotide sequence ID" value="NZ_JABAIL010000003.1"/>
</dbReference>
<dbReference type="AlphaFoldDB" id="A0A7X8SKJ2"/>
<evidence type="ECO:0000256" key="1">
    <source>
        <dbReference type="SAM" id="SignalP"/>
    </source>
</evidence>
<reference evidence="2 3" key="1">
    <citation type="submission" date="2020-04" db="EMBL/GenBank/DDBJ databases">
        <title>Flammeovirga sp. SR4, a novel species isolated from seawater.</title>
        <authorList>
            <person name="Wang X."/>
        </authorList>
    </citation>
    <scope>NUCLEOTIDE SEQUENCE [LARGE SCALE GENOMIC DNA]</scope>
    <source>
        <strain evidence="2 3">SR4</strain>
    </source>
</reference>
<keyword evidence="1" id="KW-0732">Signal</keyword>
<sequence>MTNRKLLLLILYTFSLSLFSFSTVKAQGFDSTQIGKEYPYILPILGKKAYTKGYKLPKPFGIMANSIFTKQNIVLENFAMDFVSLGEEPELVDLSSIIDFGTSKVKVLTANARIDAWILPFLSVGGYYGRFKSETTIALEKPLKLNAQSNSDGAYWGFNFLVVAPLGPINLGVDYSWSWSDNNLLDKPVLVNVAGIRAIKNWPIRNKPDMFIGAWVGAQFQFLDAKTSGQVRLGDVIDIDGGARQDLEDWYQAIEDPSSLHDYLYNKIDESLDDVENTTVYYEFDKRLEKNWNLVVGGQWQINREWQIRTEAGFLPGKYQIMLSGNYRFGF</sequence>
<dbReference type="EMBL" id="JABAIL010000003">
    <property type="protein sequence ID" value="NLR91808.1"/>
    <property type="molecule type" value="Genomic_DNA"/>
</dbReference>
<evidence type="ECO:0008006" key="4">
    <source>
        <dbReference type="Google" id="ProtNLM"/>
    </source>
</evidence>
<protein>
    <recommendedName>
        <fullName evidence="4">Outer membrane protein beta-barrel domain-containing protein</fullName>
    </recommendedName>
</protein>
<comment type="caution">
    <text evidence="2">The sequence shown here is derived from an EMBL/GenBank/DDBJ whole genome shotgun (WGS) entry which is preliminary data.</text>
</comment>
<proteinExistence type="predicted"/>
<keyword evidence="3" id="KW-1185">Reference proteome</keyword>